<dbReference type="PANTHER" id="PTHR43133:SF8">
    <property type="entry name" value="RNA POLYMERASE SIGMA FACTOR HI_1459-RELATED"/>
    <property type="match status" value="1"/>
</dbReference>
<accession>A0A3M8CF87</accession>
<reference evidence="8 9" key="1">
    <citation type="submission" date="2018-10" db="EMBL/GenBank/DDBJ databases">
        <title>Phylogenomics of Brevibacillus.</title>
        <authorList>
            <person name="Dunlap C."/>
        </authorList>
    </citation>
    <scope>NUCLEOTIDE SEQUENCE [LARGE SCALE GENOMIC DNA]</scope>
    <source>
        <strain evidence="8 9">JCM 12215</strain>
    </source>
</reference>
<dbReference type="SUPFAM" id="SSF88659">
    <property type="entry name" value="Sigma3 and sigma4 domains of RNA polymerase sigma factors"/>
    <property type="match status" value="1"/>
</dbReference>
<protein>
    <submittedName>
        <fullName evidence="8">Sigma-70 family RNA polymerase sigma factor</fullName>
    </submittedName>
</protein>
<dbReference type="Proteomes" id="UP000282028">
    <property type="component" value="Unassembled WGS sequence"/>
</dbReference>
<dbReference type="SUPFAM" id="SSF88946">
    <property type="entry name" value="Sigma2 domain of RNA polymerase sigma factors"/>
    <property type="match status" value="1"/>
</dbReference>
<dbReference type="Pfam" id="PF08281">
    <property type="entry name" value="Sigma70_r4_2"/>
    <property type="match status" value="1"/>
</dbReference>
<keyword evidence="9" id="KW-1185">Reference proteome</keyword>
<dbReference type="InterPro" id="IPR036388">
    <property type="entry name" value="WH-like_DNA-bd_sf"/>
</dbReference>
<evidence type="ECO:0000256" key="1">
    <source>
        <dbReference type="ARBA" id="ARBA00010641"/>
    </source>
</evidence>
<dbReference type="AlphaFoldDB" id="A0A3M8CF87"/>
<evidence type="ECO:0000313" key="8">
    <source>
        <dbReference type="EMBL" id="RNB74412.1"/>
    </source>
</evidence>
<dbReference type="GO" id="GO:0003677">
    <property type="term" value="F:DNA binding"/>
    <property type="evidence" value="ECO:0007669"/>
    <property type="project" value="UniProtKB-KW"/>
</dbReference>
<proteinExistence type="inferred from homology"/>
<gene>
    <name evidence="8" type="ORF">EDM52_11310</name>
</gene>
<dbReference type="InterPro" id="IPR014284">
    <property type="entry name" value="RNA_pol_sigma-70_dom"/>
</dbReference>
<evidence type="ECO:0000256" key="4">
    <source>
        <dbReference type="ARBA" id="ARBA00023125"/>
    </source>
</evidence>
<evidence type="ECO:0000313" key="9">
    <source>
        <dbReference type="Proteomes" id="UP000282028"/>
    </source>
</evidence>
<dbReference type="InterPro" id="IPR013324">
    <property type="entry name" value="RNA_pol_sigma_r3/r4-like"/>
</dbReference>
<name>A0A3M8CF87_9BACL</name>
<feature type="domain" description="RNA polymerase sigma factor 70 region 4 type 2" evidence="7">
    <location>
        <begin position="199"/>
        <end position="249"/>
    </location>
</feature>
<sequence>MSTATSSRGMLGQICLASCVSSLSYFAKDNKTSYCGLLYGFMPYGGFFLFNCVFNCPFSHSASVIHSEQRKDNGGEDVQENIEDLIRRAVQEKDQEAFRWLVQIHQGKIYTYCYRLFWNRQEAEDAVQEIFMKVYQRLGEYKPTASFSAWLYKIAYHHCLNELRRKQLMQKVKDIFFSRTEVAAVSAEEIVQDKVFSEPIAKILEKLTLEERNLLVMRIFDEKTFEEMGEIIGKRQETVKKRYERLRKKVRNMITESEENLYAETYSLP</sequence>
<comment type="caution">
    <text evidence="8">The sequence shown here is derived from an EMBL/GenBank/DDBJ whole genome shotgun (WGS) entry which is preliminary data.</text>
</comment>
<evidence type="ECO:0000259" key="6">
    <source>
        <dbReference type="Pfam" id="PF04542"/>
    </source>
</evidence>
<dbReference type="OrthoDB" id="2732687at2"/>
<dbReference type="Gene3D" id="1.10.1740.10">
    <property type="match status" value="1"/>
</dbReference>
<dbReference type="InterPro" id="IPR013249">
    <property type="entry name" value="RNA_pol_sigma70_r4_t2"/>
</dbReference>
<evidence type="ECO:0000256" key="2">
    <source>
        <dbReference type="ARBA" id="ARBA00023015"/>
    </source>
</evidence>
<dbReference type="InterPro" id="IPR007627">
    <property type="entry name" value="RNA_pol_sigma70_r2"/>
</dbReference>
<evidence type="ECO:0000256" key="5">
    <source>
        <dbReference type="ARBA" id="ARBA00023163"/>
    </source>
</evidence>
<keyword evidence="2" id="KW-0805">Transcription regulation</keyword>
<dbReference type="Pfam" id="PF04542">
    <property type="entry name" value="Sigma70_r2"/>
    <property type="match status" value="1"/>
</dbReference>
<dbReference type="CDD" id="cd06171">
    <property type="entry name" value="Sigma70_r4"/>
    <property type="match status" value="1"/>
</dbReference>
<feature type="domain" description="RNA polymerase sigma-70 region 2" evidence="6">
    <location>
        <begin position="101"/>
        <end position="167"/>
    </location>
</feature>
<dbReference type="NCBIfam" id="TIGR02937">
    <property type="entry name" value="sigma70-ECF"/>
    <property type="match status" value="1"/>
</dbReference>
<keyword evidence="5" id="KW-0804">Transcription</keyword>
<keyword evidence="3" id="KW-0731">Sigma factor</keyword>
<dbReference type="GO" id="GO:0006352">
    <property type="term" value="P:DNA-templated transcription initiation"/>
    <property type="evidence" value="ECO:0007669"/>
    <property type="project" value="InterPro"/>
</dbReference>
<dbReference type="InterPro" id="IPR039425">
    <property type="entry name" value="RNA_pol_sigma-70-like"/>
</dbReference>
<dbReference type="Gene3D" id="1.10.10.10">
    <property type="entry name" value="Winged helix-like DNA-binding domain superfamily/Winged helix DNA-binding domain"/>
    <property type="match status" value="1"/>
</dbReference>
<evidence type="ECO:0000256" key="3">
    <source>
        <dbReference type="ARBA" id="ARBA00023082"/>
    </source>
</evidence>
<dbReference type="InterPro" id="IPR013325">
    <property type="entry name" value="RNA_pol_sigma_r2"/>
</dbReference>
<evidence type="ECO:0000259" key="7">
    <source>
        <dbReference type="Pfam" id="PF08281"/>
    </source>
</evidence>
<comment type="similarity">
    <text evidence="1">Belongs to the sigma-70 factor family. ECF subfamily.</text>
</comment>
<dbReference type="PANTHER" id="PTHR43133">
    <property type="entry name" value="RNA POLYMERASE ECF-TYPE SIGMA FACTO"/>
    <property type="match status" value="1"/>
</dbReference>
<dbReference type="EMBL" id="RHHR01000015">
    <property type="protein sequence ID" value="RNB74412.1"/>
    <property type="molecule type" value="Genomic_DNA"/>
</dbReference>
<organism evidence="8 9">
    <name type="scientific">Brevibacillus invocatus</name>
    <dbReference type="NCBI Taxonomy" id="173959"/>
    <lineage>
        <taxon>Bacteria</taxon>
        <taxon>Bacillati</taxon>
        <taxon>Bacillota</taxon>
        <taxon>Bacilli</taxon>
        <taxon>Bacillales</taxon>
        <taxon>Paenibacillaceae</taxon>
        <taxon>Brevibacillus</taxon>
    </lineage>
</organism>
<keyword evidence="4" id="KW-0238">DNA-binding</keyword>
<dbReference type="GO" id="GO:0016987">
    <property type="term" value="F:sigma factor activity"/>
    <property type="evidence" value="ECO:0007669"/>
    <property type="project" value="UniProtKB-KW"/>
</dbReference>